<dbReference type="GO" id="GO:0006310">
    <property type="term" value="P:DNA recombination"/>
    <property type="evidence" value="ECO:0007669"/>
    <property type="project" value="UniProtKB-KW"/>
</dbReference>
<comment type="similarity">
    <text evidence="2">In the N-terminal section; belongs to the transposase 2 family.</text>
</comment>
<dbReference type="Pfam" id="PF12323">
    <property type="entry name" value="HTH_OrfB_IS605"/>
    <property type="match status" value="1"/>
</dbReference>
<dbReference type="InterPro" id="IPR051399">
    <property type="entry name" value="RNA-guided_DNA_endo/Transpos"/>
</dbReference>
<keyword evidence="6" id="KW-0238">DNA-binding</keyword>
<feature type="domain" description="Transposase putative helix-turn-helix" evidence="10">
    <location>
        <begin position="1"/>
        <end position="46"/>
    </location>
</feature>
<evidence type="ECO:0000313" key="11">
    <source>
        <dbReference type="EMBL" id="MDP1448060.1"/>
    </source>
</evidence>
<dbReference type="GO" id="GO:0046872">
    <property type="term" value="F:metal ion binding"/>
    <property type="evidence" value="ECO:0007669"/>
    <property type="project" value="UniProtKB-KW"/>
</dbReference>
<keyword evidence="7" id="KW-0233">DNA recombination</keyword>
<evidence type="ECO:0000256" key="1">
    <source>
        <dbReference type="ARBA" id="ARBA00008761"/>
    </source>
</evidence>
<comment type="similarity">
    <text evidence="1">In the C-terminal section; belongs to the transposase 35 family.</text>
</comment>
<evidence type="ECO:0000256" key="6">
    <source>
        <dbReference type="ARBA" id="ARBA00023125"/>
    </source>
</evidence>
<dbReference type="NCBIfam" id="NF040570">
    <property type="entry name" value="guided_TnpB"/>
    <property type="match status" value="1"/>
</dbReference>
<evidence type="ECO:0000259" key="10">
    <source>
        <dbReference type="Pfam" id="PF12323"/>
    </source>
</evidence>
<evidence type="ECO:0000256" key="5">
    <source>
        <dbReference type="ARBA" id="ARBA00022833"/>
    </source>
</evidence>
<dbReference type="NCBIfam" id="TIGR01766">
    <property type="entry name" value="IS200/IS605 family accessory protein TnpB-like domain"/>
    <property type="match status" value="1"/>
</dbReference>
<keyword evidence="5" id="KW-0862">Zinc</keyword>
<dbReference type="STRING" id="28090.GCA_002119785_00664"/>
<gene>
    <name evidence="12" type="primary">tnpB</name>
    <name evidence="12" type="ORF">FOB19_15275</name>
    <name evidence="11" type="ORF">Q8G51_09720</name>
</gene>
<reference evidence="11" key="2">
    <citation type="submission" date="2023-07" db="EMBL/GenBank/DDBJ databases">
        <title>Dynamics of blaOXA-23 gene transmission in Acinetobacter spp. from contaminated veterinary surfaces.</title>
        <authorList>
            <person name="Moreira Da Silva J."/>
            <person name="Menezes J."/>
            <person name="Fernandes L."/>
            <person name="Marques C."/>
            <person name="Amaral A."/>
            <person name="Timofte D."/>
            <person name="Pomba C."/>
        </authorList>
    </citation>
    <scope>NUCLEOTIDE SEQUENCE</scope>
    <source>
        <strain evidence="11">CMVB11Z4A1</strain>
    </source>
</reference>
<keyword evidence="3" id="KW-0815">Transposition</keyword>
<dbReference type="GO" id="GO:0003677">
    <property type="term" value="F:DNA binding"/>
    <property type="evidence" value="ECO:0007669"/>
    <property type="project" value="UniProtKB-KW"/>
</dbReference>
<dbReference type="InterPro" id="IPR021027">
    <property type="entry name" value="Transposase_put_HTH"/>
</dbReference>
<dbReference type="InterPro" id="IPR010095">
    <property type="entry name" value="Cas12f1-like_TNB"/>
</dbReference>
<dbReference type="InterPro" id="IPR001959">
    <property type="entry name" value="Transposase"/>
</dbReference>
<evidence type="ECO:0000259" key="9">
    <source>
        <dbReference type="Pfam" id="PF07282"/>
    </source>
</evidence>
<evidence type="ECO:0000256" key="3">
    <source>
        <dbReference type="ARBA" id="ARBA00022578"/>
    </source>
</evidence>
<dbReference type="GO" id="GO:0032196">
    <property type="term" value="P:transposition"/>
    <property type="evidence" value="ECO:0007669"/>
    <property type="project" value="UniProtKB-KW"/>
</dbReference>
<dbReference type="PANTHER" id="PTHR30405">
    <property type="entry name" value="TRANSPOSASE"/>
    <property type="match status" value="1"/>
</dbReference>
<name>A0A2K8UL84_ACILW</name>
<dbReference type="Proteomes" id="UP001242129">
    <property type="component" value="Unassembled WGS sequence"/>
</dbReference>
<dbReference type="AlphaFoldDB" id="A0A2K8UL84"/>
<dbReference type="PANTHER" id="PTHR30405:SF25">
    <property type="entry name" value="RNA-GUIDED DNA ENDONUCLEASE INSQ-RELATED"/>
    <property type="match status" value="1"/>
</dbReference>
<protein>
    <submittedName>
        <fullName evidence="11 12">Transposase</fullName>
    </submittedName>
</protein>
<accession>A0A2K8UL84</accession>
<feature type="domain" description="Probable transposase IS891/IS1136/IS1341" evidence="8">
    <location>
        <begin position="198"/>
        <end position="309"/>
    </location>
</feature>
<evidence type="ECO:0000313" key="12">
    <source>
        <dbReference type="EMBL" id="QKU22631.1"/>
    </source>
</evidence>
<feature type="domain" description="Cas12f1-like TNB" evidence="9">
    <location>
        <begin position="336"/>
        <end position="402"/>
    </location>
</feature>
<evidence type="ECO:0000313" key="13">
    <source>
        <dbReference type="Proteomes" id="UP000509126"/>
    </source>
</evidence>
<proteinExistence type="inferred from homology"/>
<dbReference type="Proteomes" id="UP000509126">
    <property type="component" value="Chromosome"/>
</dbReference>
<dbReference type="EMBL" id="CP054803">
    <property type="protein sequence ID" value="QKU22631.1"/>
    <property type="molecule type" value="Genomic_DNA"/>
</dbReference>
<dbReference type="RefSeq" id="WP_004647482.1">
    <property type="nucleotide sequence ID" value="NZ_BBSQ01000042.1"/>
</dbReference>
<reference evidence="12 13" key="1">
    <citation type="submission" date="2019-11" db="EMBL/GenBank/DDBJ databases">
        <title>FDA dAtabase for Regulatory Grade micrObial Sequences (FDA-ARGOS): Supporting development and validation of Infectious Disease Dx tests.</title>
        <authorList>
            <person name="Patel R."/>
            <person name="Rucinski S."/>
            <person name="Tallon L."/>
            <person name="Sadzewicz L."/>
            <person name="Vavikolanu K."/>
            <person name="Mehta A."/>
            <person name="Aluvathingal J."/>
            <person name="Nadendla S."/>
            <person name="Nandy P."/>
            <person name="Geyer C."/>
            <person name="Yan Y."/>
            <person name="Sichtig H."/>
        </authorList>
    </citation>
    <scope>NUCLEOTIDE SEQUENCE [LARGE SCALE GENOMIC DNA]</scope>
    <source>
        <strain evidence="12 13">FDAARGOS_557</strain>
    </source>
</reference>
<organism evidence="12 13">
    <name type="scientific">Acinetobacter lwoffii</name>
    <dbReference type="NCBI Taxonomy" id="28090"/>
    <lineage>
        <taxon>Bacteria</taxon>
        <taxon>Pseudomonadati</taxon>
        <taxon>Pseudomonadota</taxon>
        <taxon>Gammaproteobacteria</taxon>
        <taxon>Moraxellales</taxon>
        <taxon>Moraxellaceae</taxon>
        <taxon>Acinetobacter</taxon>
    </lineage>
</organism>
<sequence length="434" mass="48947">MKINKAYKFRLEPNAEQELVLNKLLGSARFVWNQILAVSFEMLANNERINKVNLVNKIPELRKKPECAFLENSSNGVSLQQKVRDLGDAWGKFFNKKEQAKLKQKPFRAKKPRFFKLSDGGEVQLRTLMPRFKKKSDGYDSIRIVQFGRYCWVKGNQVKLPNDIGVVKFRKSQNIVGEIKNVTISKHVGKWYVSFGAENTVEAPVHPSKSAVGIDLGVKKLITTSSGQVFDPINSFKANQVKLARLQRKLRKKNKFSQNWKKLNLKINTLHHHIANIRHDYLHKVTTTLSKNHAMIVVEDLKVANMSKSAKGSIEKKGKNVKAKSGLNKSILDQGWSMLVNMLVYKQQWRGGLLVKVDPKYTSQTCSSCGHVAKENRLTQANFSCVECSFGENADINASRNILAVGHTVLSVEGGCGKGRLAKQKASEIREEVT</sequence>
<dbReference type="Pfam" id="PF01385">
    <property type="entry name" value="OrfB_IS605"/>
    <property type="match status" value="1"/>
</dbReference>
<keyword evidence="4" id="KW-0479">Metal-binding</keyword>
<evidence type="ECO:0000256" key="2">
    <source>
        <dbReference type="ARBA" id="ARBA00011044"/>
    </source>
</evidence>
<evidence type="ECO:0000256" key="4">
    <source>
        <dbReference type="ARBA" id="ARBA00022723"/>
    </source>
</evidence>
<evidence type="ECO:0000259" key="8">
    <source>
        <dbReference type="Pfam" id="PF01385"/>
    </source>
</evidence>
<dbReference type="EMBL" id="JAUUUS010000207">
    <property type="protein sequence ID" value="MDP1448060.1"/>
    <property type="molecule type" value="Genomic_DNA"/>
</dbReference>
<evidence type="ECO:0000256" key="7">
    <source>
        <dbReference type="ARBA" id="ARBA00023172"/>
    </source>
</evidence>
<dbReference type="Pfam" id="PF07282">
    <property type="entry name" value="Cas12f1-like_TNB"/>
    <property type="match status" value="1"/>
</dbReference>